<evidence type="ECO:0000313" key="3">
    <source>
        <dbReference type="Proteomes" id="UP000618591"/>
    </source>
</evidence>
<evidence type="ECO:0000313" key="2">
    <source>
        <dbReference type="EMBL" id="GGA58357.1"/>
    </source>
</evidence>
<evidence type="ECO:0000256" key="1">
    <source>
        <dbReference type="SAM" id="Phobius"/>
    </source>
</evidence>
<organism evidence="2 3">
    <name type="scientific">Sphingomonas psychrolutea</name>
    <dbReference type="NCBI Taxonomy" id="1259676"/>
    <lineage>
        <taxon>Bacteria</taxon>
        <taxon>Pseudomonadati</taxon>
        <taxon>Pseudomonadota</taxon>
        <taxon>Alphaproteobacteria</taxon>
        <taxon>Sphingomonadales</taxon>
        <taxon>Sphingomonadaceae</taxon>
        <taxon>Sphingomonas</taxon>
    </lineage>
</organism>
<keyword evidence="1" id="KW-0472">Membrane</keyword>
<keyword evidence="1" id="KW-0812">Transmembrane</keyword>
<name>A0ABQ1H5K2_9SPHN</name>
<reference evidence="3" key="1">
    <citation type="journal article" date="2019" name="Int. J. Syst. Evol. Microbiol.">
        <title>The Global Catalogue of Microorganisms (GCM) 10K type strain sequencing project: providing services to taxonomists for standard genome sequencing and annotation.</title>
        <authorList>
            <consortium name="The Broad Institute Genomics Platform"/>
            <consortium name="The Broad Institute Genome Sequencing Center for Infectious Disease"/>
            <person name="Wu L."/>
            <person name="Ma J."/>
        </authorList>
    </citation>
    <scope>NUCLEOTIDE SEQUENCE [LARGE SCALE GENOMIC DNA]</scope>
    <source>
        <strain evidence="3">CGMCC 1.10106</strain>
    </source>
</reference>
<protein>
    <submittedName>
        <fullName evidence="2">Uncharacterized protein</fullName>
    </submittedName>
</protein>
<dbReference type="Proteomes" id="UP000618591">
    <property type="component" value="Unassembled WGS sequence"/>
</dbReference>
<accession>A0ABQ1H5K2</accession>
<dbReference type="RefSeq" id="WP_188449052.1">
    <property type="nucleotide sequence ID" value="NZ_BMDW01000023.1"/>
</dbReference>
<feature type="transmembrane region" description="Helical" evidence="1">
    <location>
        <begin position="12"/>
        <end position="33"/>
    </location>
</feature>
<keyword evidence="3" id="KW-1185">Reference proteome</keyword>
<keyword evidence="1" id="KW-1133">Transmembrane helix</keyword>
<dbReference type="EMBL" id="BMDW01000023">
    <property type="protein sequence ID" value="GGA58357.1"/>
    <property type="molecule type" value="Genomic_DNA"/>
</dbReference>
<gene>
    <name evidence="2" type="ORF">GCM10011395_30800</name>
</gene>
<comment type="caution">
    <text evidence="2">The sequence shown here is derived from an EMBL/GenBank/DDBJ whole genome shotgun (WGS) entry which is preliminary data.</text>
</comment>
<proteinExistence type="predicted"/>
<sequence>MARTSPPRYPLAGGALIAIGSIVGTGIGLFTAIGPTRGFLIGLGTGVAISCAMWVMDLRK</sequence>
<feature type="transmembrane region" description="Helical" evidence="1">
    <location>
        <begin position="39"/>
        <end position="56"/>
    </location>
</feature>